<dbReference type="EMBL" id="CAFBLT010000004">
    <property type="protein sequence ID" value="CAB4884156.1"/>
    <property type="molecule type" value="Genomic_DNA"/>
</dbReference>
<evidence type="ECO:0000313" key="2">
    <source>
        <dbReference type="EMBL" id="CAB4884156.1"/>
    </source>
</evidence>
<reference evidence="3" key="1">
    <citation type="submission" date="2020-05" db="EMBL/GenBank/DDBJ databases">
        <authorList>
            <person name="Chiriac C."/>
            <person name="Salcher M."/>
            <person name="Ghai R."/>
            <person name="Kavagutti S V."/>
        </authorList>
    </citation>
    <scope>NUCLEOTIDE SEQUENCE</scope>
</reference>
<evidence type="ECO:0000313" key="1">
    <source>
        <dbReference type="EMBL" id="CAB4826622.1"/>
    </source>
</evidence>
<organism evidence="3">
    <name type="scientific">freshwater metagenome</name>
    <dbReference type="NCBI Taxonomy" id="449393"/>
    <lineage>
        <taxon>unclassified sequences</taxon>
        <taxon>metagenomes</taxon>
        <taxon>ecological metagenomes</taxon>
    </lineage>
</organism>
<evidence type="ECO:0000313" key="3">
    <source>
        <dbReference type="EMBL" id="CAB5028411.1"/>
    </source>
</evidence>
<dbReference type="AlphaFoldDB" id="A0A6J7RI34"/>
<accession>A0A6J7RI34</accession>
<protein>
    <submittedName>
        <fullName evidence="3">Unannotated protein</fullName>
    </submittedName>
</protein>
<name>A0A6J7RI34_9ZZZZ</name>
<gene>
    <name evidence="1" type="ORF">UFOPK3164_00808</name>
    <name evidence="2" type="ORF">UFOPK3427_01850</name>
    <name evidence="3" type="ORF">UFOPK4112_01400</name>
</gene>
<dbReference type="EMBL" id="CAFBPM010000015">
    <property type="protein sequence ID" value="CAB5028411.1"/>
    <property type="molecule type" value="Genomic_DNA"/>
</dbReference>
<sequence length="72" mass="7963">MFEIRSALDGLQTKRGPFLGTADLYGDGSALSLCEEIQFMVVTSPPCFAPCLPTGRFEPLWHVESRFNLRAA</sequence>
<dbReference type="EMBL" id="CAFABE010000030">
    <property type="protein sequence ID" value="CAB4826622.1"/>
    <property type="molecule type" value="Genomic_DNA"/>
</dbReference>
<proteinExistence type="predicted"/>